<reference evidence="2" key="2">
    <citation type="submission" date="2025-08" db="UniProtKB">
        <authorList>
            <consortium name="Ensembl"/>
        </authorList>
    </citation>
    <scope>IDENTIFICATION</scope>
</reference>
<organism evidence="2 3">
    <name type="scientific">Pan troglodytes</name>
    <name type="common">Chimpanzee</name>
    <dbReference type="NCBI Taxonomy" id="9598"/>
    <lineage>
        <taxon>Eukaryota</taxon>
        <taxon>Metazoa</taxon>
        <taxon>Chordata</taxon>
        <taxon>Craniata</taxon>
        <taxon>Vertebrata</taxon>
        <taxon>Euteleostomi</taxon>
        <taxon>Mammalia</taxon>
        <taxon>Eutheria</taxon>
        <taxon>Euarchontoglires</taxon>
        <taxon>Primates</taxon>
        <taxon>Haplorrhini</taxon>
        <taxon>Catarrhini</taxon>
        <taxon>Hominidae</taxon>
        <taxon>Pan</taxon>
    </lineage>
</organism>
<evidence type="ECO:0000256" key="1">
    <source>
        <dbReference type="SAM" id="MobiDB-lite"/>
    </source>
</evidence>
<proteinExistence type="predicted"/>
<reference evidence="2" key="3">
    <citation type="submission" date="2025-09" db="UniProtKB">
        <authorList>
            <consortium name="Ensembl"/>
        </authorList>
    </citation>
    <scope>IDENTIFICATION</scope>
</reference>
<dbReference type="Proteomes" id="UP000002277">
    <property type="component" value="Chromosome 5"/>
</dbReference>
<dbReference type="InParanoid" id="A0A2I3RW67"/>
<dbReference type="AlphaFoldDB" id="A0A2I3RW67"/>
<sequence length="52" mass="5814">MTLNQDYQLLPESPAERPSRRTTSAPPRVLNCMTLKLQHLLLPESAAARPSI</sequence>
<keyword evidence="3" id="KW-1185">Reference proteome</keyword>
<reference evidence="2 3" key="1">
    <citation type="journal article" date="2005" name="Nature">
        <title>Initial sequence of the chimpanzee genome and comparison with the human genome.</title>
        <authorList>
            <consortium name="Chimpanzee sequencing and analysis consortium"/>
        </authorList>
    </citation>
    <scope>NUCLEOTIDE SEQUENCE [LARGE SCALE GENOMIC DNA]</scope>
</reference>
<name>A0A2I3RW67_PANTR</name>
<protein>
    <submittedName>
        <fullName evidence="2">Uncharacterized protein</fullName>
    </submittedName>
</protein>
<accession>A0A2I3RW67</accession>
<dbReference type="EMBL" id="AACZ04018880">
    <property type="status" value="NOT_ANNOTATED_CDS"/>
    <property type="molecule type" value="Genomic_DNA"/>
</dbReference>
<dbReference type="Bgee" id="ENSPTRG00000051244">
    <property type="expression patterns" value="Expressed in testis and 21 other cell types or tissues"/>
</dbReference>
<dbReference type="GeneTree" id="ENSGT00910000147765"/>
<evidence type="ECO:0000313" key="2">
    <source>
        <dbReference type="Ensembl" id="ENSPTRP00000068549.1"/>
    </source>
</evidence>
<feature type="region of interest" description="Disordered" evidence="1">
    <location>
        <begin position="1"/>
        <end position="27"/>
    </location>
</feature>
<dbReference type="OMA" id="RVFSCMT"/>
<dbReference type="Ensembl" id="ENSPTRT00000093732.1">
    <property type="protein sequence ID" value="ENSPTRP00000068549.1"/>
    <property type="gene ID" value="ENSPTRG00000051244.1"/>
</dbReference>
<evidence type="ECO:0000313" key="3">
    <source>
        <dbReference type="Proteomes" id="UP000002277"/>
    </source>
</evidence>